<evidence type="ECO:0000256" key="1">
    <source>
        <dbReference type="SAM" id="MobiDB-lite"/>
    </source>
</evidence>
<dbReference type="AlphaFoldDB" id="A0AA44XTW4"/>
<dbReference type="Proteomes" id="UP000237632">
    <property type="component" value="Unassembled WGS sequence"/>
</dbReference>
<accession>A0AA44XTW4</accession>
<protein>
    <submittedName>
        <fullName evidence="2">Uncharacterized protein</fullName>
    </submittedName>
</protein>
<comment type="caution">
    <text evidence="2">The sequence shown here is derived from an EMBL/GenBank/DDBJ whole genome shotgun (WGS) entry which is preliminary data.</text>
</comment>
<reference evidence="2 3" key="1">
    <citation type="submission" date="2018-03" db="EMBL/GenBank/DDBJ databases">
        <authorList>
            <person name="Nguyen K."/>
            <person name="Fouts D."/>
            <person name="Sutton G."/>
        </authorList>
    </citation>
    <scope>NUCLEOTIDE SEQUENCE [LARGE SCALE GENOMIC DNA]</scope>
    <source>
        <strain evidence="2 3">AU3578</strain>
    </source>
</reference>
<evidence type="ECO:0000313" key="2">
    <source>
        <dbReference type="EMBL" id="PRH38221.1"/>
    </source>
</evidence>
<name>A0AA44XTW4_BURVI</name>
<dbReference type="EMBL" id="PVHK01000248">
    <property type="protein sequence ID" value="PRH38221.1"/>
    <property type="molecule type" value="Genomic_DNA"/>
</dbReference>
<organism evidence="2 3">
    <name type="scientific">Burkholderia vietnamiensis</name>
    <dbReference type="NCBI Taxonomy" id="60552"/>
    <lineage>
        <taxon>Bacteria</taxon>
        <taxon>Pseudomonadati</taxon>
        <taxon>Pseudomonadota</taxon>
        <taxon>Betaproteobacteria</taxon>
        <taxon>Burkholderiales</taxon>
        <taxon>Burkholderiaceae</taxon>
        <taxon>Burkholderia</taxon>
        <taxon>Burkholderia cepacia complex</taxon>
    </lineage>
</organism>
<sequence length="98" mass="10773">MEAQQRDYALASRVSRLDDDVLIGVGEVAAFTGFAEITIRQKRIKGFPAPFAGLSRLRWRVGDVRAWLRAGTQAQPAEPIAGSKSQRPGKPRMPAVVR</sequence>
<gene>
    <name evidence="2" type="ORF">C6T65_32875</name>
</gene>
<evidence type="ECO:0000313" key="3">
    <source>
        <dbReference type="Proteomes" id="UP000237632"/>
    </source>
</evidence>
<feature type="region of interest" description="Disordered" evidence="1">
    <location>
        <begin position="74"/>
        <end position="98"/>
    </location>
</feature>
<proteinExistence type="predicted"/>